<dbReference type="GO" id="GO:0005783">
    <property type="term" value="C:endoplasmic reticulum"/>
    <property type="evidence" value="ECO:0000318"/>
    <property type="project" value="GO_Central"/>
</dbReference>
<evidence type="ECO:0000256" key="1">
    <source>
        <dbReference type="SAM" id="Coils"/>
    </source>
</evidence>
<dbReference type="KEGG" id="tad:TRIADDRAFT_58379"/>
<proteinExistence type="predicted"/>
<name>B3S1Y1_TRIAD</name>
<protein>
    <submittedName>
        <fullName evidence="3">Uncharacterized protein</fullName>
    </submittedName>
</protein>
<feature type="region of interest" description="Disordered" evidence="2">
    <location>
        <begin position="429"/>
        <end position="451"/>
    </location>
</feature>
<evidence type="ECO:0000313" key="4">
    <source>
        <dbReference type="Proteomes" id="UP000009022"/>
    </source>
</evidence>
<sequence>MAENDDMEANETASKMRKLRPPNRKKFNDDIELLKEEIKEKEKRIKSIVKPLPQTSSESTAKKDKLINELAEIRNEKQNIVDRRRSTDEELKALNKQVAEKNNNITRLLAGLHHYKSQESIDDAIKKLEFQLQVQRLSLKEEKHLVATIDAMKRSKKTLKTYNLSQQALNEDRDKVKQIRQAKDACSKEISELKAKEDKIKETISSLKIQNDDARIKAREKYAEKDSLRKEIDDLYNKKRELTANFYKELNMYNKQSREMMKRSKDERSKRKEERELARQLAIKEYENSLLPFENEITTCSSLITYLQRTGSSVDVRSQDDVNDAAGPKEDKISNSEYPDGVFISKKSDDDEEFMTVTKKSNKKRARKNRKVANTKRLNHHTEVFEQFLSLSLHAPATTAEIPQLMETLQGKLKHYKSEQDAEIAKREIAKTEENNENGYTDHDDTPISDTIETDTLSVEADLDNEANKSENELNTED</sequence>
<dbReference type="InterPro" id="IPR039604">
    <property type="entry name" value="Bfr1"/>
</dbReference>
<dbReference type="PANTHER" id="PTHR31027">
    <property type="entry name" value="NUCLEAR SEGREGATION PROTEIN BFR1"/>
    <property type="match status" value="1"/>
</dbReference>
<dbReference type="Proteomes" id="UP000009022">
    <property type="component" value="Unassembled WGS sequence"/>
</dbReference>
<keyword evidence="1" id="KW-0175">Coiled coil</keyword>
<feature type="coiled-coil region" evidence="1">
    <location>
        <begin position="176"/>
        <end position="245"/>
    </location>
</feature>
<dbReference type="GeneID" id="6755393"/>
<dbReference type="GO" id="GO:0008298">
    <property type="term" value="P:intracellular mRNA localization"/>
    <property type="evidence" value="ECO:0000318"/>
    <property type="project" value="GO_Central"/>
</dbReference>
<feature type="region of interest" description="Disordered" evidence="2">
    <location>
        <begin position="314"/>
        <end position="340"/>
    </location>
</feature>
<dbReference type="RefSeq" id="XP_002114496.1">
    <property type="nucleotide sequence ID" value="XM_002114460.1"/>
</dbReference>
<dbReference type="GO" id="GO:1990904">
    <property type="term" value="C:ribonucleoprotein complex"/>
    <property type="evidence" value="ECO:0000318"/>
    <property type="project" value="GO_Central"/>
</dbReference>
<dbReference type="HOGENOM" id="CLU_571528_0_0_1"/>
<dbReference type="STRING" id="10228.B3S1Y1"/>
<feature type="region of interest" description="Disordered" evidence="2">
    <location>
        <begin position="1"/>
        <end position="26"/>
    </location>
</feature>
<feature type="compositionally biased region" description="Basic residues" evidence="2">
    <location>
        <begin position="15"/>
        <end position="25"/>
    </location>
</feature>
<keyword evidence="4" id="KW-1185">Reference proteome</keyword>
<dbReference type="eggNOG" id="ENOG502QRKP">
    <property type="taxonomic scope" value="Eukaryota"/>
</dbReference>
<reference evidence="3 4" key="1">
    <citation type="journal article" date="2008" name="Nature">
        <title>The Trichoplax genome and the nature of placozoans.</title>
        <authorList>
            <person name="Srivastava M."/>
            <person name="Begovic E."/>
            <person name="Chapman J."/>
            <person name="Putnam N.H."/>
            <person name="Hellsten U."/>
            <person name="Kawashima T."/>
            <person name="Kuo A."/>
            <person name="Mitros T."/>
            <person name="Salamov A."/>
            <person name="Carpenter M.L."/>
            <person name="Signorovitch A.Y."/>
            <person name="Moreno M.A."/>
            <person name="Kamm K."/>
            <person name="Grimwood J."/>
            <person name="Schmutz J."/>
            <person name="Shapiro H."/>
            <person name="Grigoriev I.V."/>
            <person name="Buss L.W."/>
            <person name="Schierwater B."/>
            <person name="Dellaporta S.L."/>
            <person name="Rokhsar D.S."/>
        </authorList>
    </citation>
    <scope>NUCLEOTIDE SEQUENCE [LARGE SCALE GENOMIC DNA]</scope>
    <source>
        <strain evidence="3 4">Grell-BS-1999</strain>
    </source>
</reference>
<dbReference type="OMA" id="AHWKEDQ"/>
<dbReference type="GO" id="GO:0003729">
    <property type="term" value="F:mRNA binding"/>
    <property type="evidence" value="ECO:0000318"/>
    <property type="project" value="GO_Central"/>
</dbReference>
<gene>
    <name evidence="3" type="ORF">TRIADDRAFT_58379</name>
</gene>
<accession>B3S1Y1</accession>
<dbReference type="GO" id="GO:0042175">
    <property type="term" value="C:nuclear outer membrane-endoplasmic reticulum membrane network"/>
    <property type="evidence" value="ECO:0000318"/>
    <property type="project" value="GO_Central"/>
</dbReference>
<dbReference type="OrthoDB" id="2195113at2759"/>
<feature type="compositionally biased region" description="Basic and acidic residues" evidence="2">
    <location>
        <begin position="429"/>
        <end position="446"/>
    </location>
</feature>
<evidence type="ECO:0000256" key="2">
    <source>
        <dbReference type="SAM" id="MobiDB-lite"/>
    </source>
</evidence>
<evidence type="ECO:0000313" key="3">
    <source>
        <dbReference type="EMBL" id="EDV23586.1"/>
    </source>
</evidence>
<dbReference type="EMBL" id="DS985247">
    <property type="protein sequence ID" value="EDV23586.1"/>
    <property type="molecule type" value="Genomic_DNA"/>
</dbReference>
<dbReference type="CTD" id="6755393"/>
<dbReference type="PANTHER" id="PTHR31027:SF2">
    <property type="entry name" value="LEBERCILIN DOMAIN-CONTAINING PROTEIN"/>
    <property type="match status" value="1"/>
</dbReference>
<dbReference type="AlphaFoldDB" id="B3S1Y1"/>
<organism evidence="3 4">
    <name type="scientific">Trichoplax adhaerens</name>
    <name type="common">Trichoplax reptans</name>
    <dbReference type="NCBI Taxonomy" id="10228"/>
    <lineage>
        <taxon>Eukaryota</taxon>
        <taxon>Metazoa</taxon>
        <taxon>Placozoa</taxon>
        <taxon>Uniplacotomia</taxon>
        <taxon>Trichoplacea</taxon>
        <taxon>Trichoplacidae</taxon>
        <taxon>Trichoplax</taxon>
    </lineage>
</organism>
<dbReference type="InParanoid" id="B3S1Y1"/>